<feature type="compositionally biased region" description="Basic and acidic residues" evidence="1">
    <location>
        <begin position="50"/>
        <end position="59"/>
    </location>
</feature>
<gene>
    <name evidence="2" type="ORF">DPM35_17860</name>
</gene>
<name>A0A330GN31_9HYPH</name>
<keyword evidence="3" id="KW-1185">Reference proteome</keyword>
<accession>A0A330GN31</accession>
<evidence type="ECO:0000313" key="2">
    <source>
        <dbReference type="EMBL" id="RAZ74813.1"/>
    </source>
</evidence>
<evidence type="ECO:0000313" key="3">
    <source>
        <dbReference type="Proteomes" id="UP000251956"/>
    </source>
</evidence>
<proteinExistence type="predicted"/>
<protein>
    <submittedName>
        <fullName evidence="2">Uncharacterized protein</fullName>
    </submittedName>
</protein>
<organism evidence="2 3">
    <name type="scientific">Mesorhizobium atlanticum</name>
    <dbReference type="NCBI Taxonomy" id="2233532"/>
    <lineage>
        <taxon>Bacteria</taxon>
        <taxon>Pseudomonadati</taxon>
        <taxon>Pseudomonadota</taxon>
        <taxon>Alphaproteobacteria</taxon>
        <taxon>Hyphomicrobiales</taxon>
        <taxon>Phyllobacteriaceae</taxon>
        <taxon>Mesorhizobium</taxon>
    </lineage>
</organism>
<feature type="region of interest" description="Disordered" evidence="1">
    <location>
        <begin position="29"/>
        <end position="59"/>
    </location>
</feature>
<evidence type="ECO:0000256" key="1">
    <source>
        <dbReference type="SAM" id="MobiDB-lite"/>
    </source>
</evidence>
<dbReference type="EMBL" id="QMBQ01000005">
    <property type="protein sequence ID" value="RAZ74813.1"/>
    <property type="molecule type" value="Genomic_DNA"/>
</dbReference>
<comment type="caution">
    <text evidence="2">The sequence shown here is derived from an EMBL/GenBank/DDBJ whole genome shotgun (WGS) entry which is preliminary data.</text>
</comment>
<dbReference type="Proteomes" id="UP000251956">
    <property type="component" value="Unassembled WGS sequence"/>
</dbReference>
<sequence length="59" mass="6647">MSVLGPLLDFSRAIIHAHNNAKVRNLMDLPRAQTEANKKRPSATNGEGHFPPRRDRQSK</sequence>
<dbReference type="AlphaFoldDB" id="A0A330GN31"/>
<dbReference type="RefSeq" id="WP_146767961.1">
    <property type="nucleotide sequence ID" value="NZ_QMBQ01000005.1"/>
</dbReference>
<reference evidence="2 3" key="1">
    <citation type="submission" date="2018-07" db="EMBL/GenBank/DDBJ databases">
        <title>Diversity of Mesorhizobium strains in Brazil.</title>
        <authorList>
            <person name="Helene L.C.F."/>
            <person name="Dall'Agnol R."/>
            <person name="Delamuta J.R.M."/>
            <person name="Hungria M."/>
        </authorList>
    </citation>
    <scope>NUCLEOTIDE SEQUENCE [LARGE SCALE GENOMIC DNA]</scope>
    <source>
        <strain evidence="2 3">CNPSo 3140</strain>
    </source>
</reference>
<dbReference type="OrthoDB" id="8098275at2"/>